<proteinExistence type="predicted"/>
<name>A0AA90KB60_9ACTN</name>
<dbReference type="EMBL" id="JABXJJ020000038">
    <property type="protein sequence ID" value="MDI5972882.1"/>
    <property type="molecule type" value="Genomic_DNA"/>
</dbReference>
<reference evidence="2" key="1">
    <citation type="submission" date="2023-05" db="EMBL/GenBank/DDBJ databases">
        <title>Streptantibioticus silvisoli sp. nov., acidotolerant actinomycetes 1 from pine litter.</title>
        <authorList>
            <person name="Swiecimska M."/>
            <person name="Golinska P."/>
            <person name="Sangal V."/>
            <person name="Wachnowicz B."/>
            <person name="Goodfellow M."/>
        </authorList>
    </citation>
    <scope>NUCLEOTIDE SEQUENCE</scope>
    <source>
        <strain evidence="2">SL13</strain>
    </source>
</reference>
<evidence type="ECO:0000256" key="1">
    <source>
        <dbReference type="SAM" id="MobiDB-lite"/>
    </source>
</evidence>
<comment type="caution">
    <text evidence="2">The sequence shown here is derived from an EMBL/GenBank/DDBJ whole genome shotgun (WGS) entry which is preliminary data.</text>
</comment>
<evidence type="ECO:0000313" key="2">
    <source>
        <dbReference type="EMBL" id="MDI5972882.1"/>
    </source>
</evidence>
<feature type="region of interest" description="Disordered" evidence="1">
    <location>
        <begin position="125"/>
        <end position="150"/>
    </location>
</feature>
<gene>
    <name evidence="2" type="ORF">POF50_026650</name>
</gene>
<organism evidence="2">
    <name type="scientific">Streptantibioticus silvisoli</name>
    <dbReference type="NCBI Taxonomy" id="2705255"/>
    <lineage>
        <taxon>Bacteria</taxon>
        <taxon>Bacillati</taxon>
        <taxon>Actinomycetota</taxon>
        <taxon>Actinomycetes</taxon>
        <taxon>Kitasatosporales</taxon>
        <taxon>Streptomycetaceae</taxon>
        <taxon>Streptantibioticus</taxon>
    </lineage>
</organism>
<accession>A0AA90KB60</accession>
<dbReference type="AlphaFoldDB" id="A0AA90KB60"/>
<protein>
    <submittedName>
        <fullName evidence="2">Uncharacterized protein</fullName>
    </submittedName>
</protein>
<sequence length="150" mass="16181">MLPEPEPVGGVPSPKSLKITKDTLTKFKKAIDTALSELDDSAASHTRVSLLTMAAPAYGQGFTAATELAASYVKVHDNLQTLSKSLGDQLEALGIAVECAHRGFENVDAKQTERLRVIQSQTENQYARYQDKQHPQHQAQGGKHLGGDGL</sequence>
<dbReference type="RefSeq" id="WP_271315946.1">
    <property type="nucleotide sequence ID" value="NZ_JABXJJ020000038.1"/>
</dbReference>